<dbReference type="Gene3D" id="3.50.50.60">
    <property type="entry name" value="FAD/NAD(P)-binding domain"/>
    <property type="match status" value="1"/>
</dbReference>
<dbReference type="Proteomes" id="UP000681967">
    <property type="component" value="Unassembled WGS sequence"/>
</dbReference>
<evidence type="ECO:0000313" key="5">
    <source>
        <dbReference type="Proteomes" id="UP000663855"/>
    </source>
</evidence>
<dbReference type="SUPFAM" id="SSF51905">
    <property type="entry name" value="FAD/NAD(P)-binding domain"/>
    <property type="match status" value="1"/>
</dbReference>
<evidence type="ECO:0000313" key="1">
    <source>
        <dbReference type="EMBL" id="CAF1377398.1"/>
    </source>
</evidence>
<accession>A0A815JFY2</accession>
<proteinExistence type="predicted"/>
<dbReference type="EMBL" id="CAJNOV010009744">
    <property type="protein sequence ID" value="CAF1377398.1"/>
    <property type="molecule type" value="Genomic_DNA"/>
</dbReference>
<dbReference type="EMBL" id="CAJNOW010021327">
    <property type="protein sequence ID" value="CAF1683758.1"/>
    <property type="molecule type" value="Genomic_DNA"/>
</dbReference>
<dbReference type="Proteomes" id="UP000663834">
    <property type="component" value="Unassembled WGS sequence"/>
</dbReference>
<dbReference type="OrthoDB" id="10051892at2759"/>
<name>A0A815JFY2_9BILA</name>
<evidence type="ECO:0000313" key="4">
    <source>
        <dbReference type="EMBL" id="CAF4081374.1"/>
    </source>
</evidence>
<dbReference type="EMBL" id="CAJOBH010007341">
    <property type="protein sequence ID" value="CAF4081374.1"/>
    <property type="molecule type" value="Genomic_DNA"/>
</dbReference>
<reference evidence="1" key="1">
    <citation type="submission" date="2021-02" db="EMBL/GenBank/DDBJ databases">
        <authorList>
            <person name="Nowell W R."/>
        </authorList>
    </citation>
    <scope>NUCLEOTIDE SEQUENCE</scope>
</reference>
<dbReference type="InterPro" id="IPR036188">
    <property type="entry name" value="FAD/NAD-bd_sf"/>
</dbReference>
<dbReference type="Proteomes" id="UP000663855">
    <property type="component" value="Unassembled WGS sequence"/>
</dbReference>
<evidence type="ECO:0000313" key="2">
    <source>
        <dbReference type="EMBL" id="CAF1683758.1"/>
    </source>
</evidence>
<comment type="caution">
    <text evidence="1">The sequence shown here is derived from an EMBL/GenBank/DDBJ whole genome shotgun (WGS) entry which is preliminary data.</text>
</comment>
<sequence>MSVHDHVIIIGGSIGGMMTAACLSKYFKRITIIESDDVLNETLHKSTPDQIFDYHCRLANTTSIGRSGVGQIYQIHVLHSEGFNILHDLFPSLKDKLLNEYNIRLYSLKNDGKFVINGNLLKQNLIKDIEWLGIDRFTLEIAMRNELCLQFGNQIEWICNARVVELIADQSAYVAHGAKYRLKDSSSSSLDIYGDFIIDCTGHNTSSTKWLKESLNLIVPIVQMHFGCGYVTFVDERFKTGDSSLDSKPVYFPNANVPDNNTGCYISQVRTIKSTDENSLGILSTIAVNCVNAEYSPNDSYENLLDWVKEHLDRDFYVILKSTKLCSPLVPHRQAIDDRKYVESLGGAMCAFNPQIGQVMTHACRHARELRKVFDEHQHPLKDISYIFNQRASKINEECWLASTTNDWKTPTLKVIKTDTNGNIQIYQQTGDMNSIQYPRPKIPFIIKFLQWHNYWFLRCTSKSEKLSAEFLLVVNQNCGLFILMKPITFFQVCKTTLIHYLRLSRY</sequence>
<organism evidence="1 5">
    <name type="scientific">Rotaria magnacalcarata</name>
    <dbReference type="NCBI Taxonomy" id="392030"/>
    <lineage>
        <taxon>Eukaryota</taxon>
        <taxon>Metazoa</taxon>
        <taxon>Spiralia</taxon>
        <taxon>Gnathifera</taxon>
        <taxon>Rotifera</taxon>
        <taxon>Eurotatoria</taxon>
        <taxon>Bdelloidea</taxon>
        <taxon>Philodinida</taxon>
        <taxon>Philodinidae</taxon>
        <taxon>Rotaria</taxon>
    </lineage>
</organism>
<dbReference type="Proteomes" id="UP000681720">
    <property type="component" value="Unassembled WGS sequence"/>
</dbReference>
<dbReference type="AlphaFoldDB" id="A0A815JFY2"/>
<gene>
    <name evidence="4" type="ORF">BYL167_LOCUS18090</name>
    <name evidence="1" type="ORF">CJN711_LOCUS20761</name>
    <name evidence="3" type="ORF">GIL414_LOCUS14676</name>
    <name evidence="2" type="ORF">KQP761_LOCUS37663</name>
</gene>
<dbReference type="EMBL" id="CAJOBJ010006264">
    <property type="protein sequence ID" value="CAF4055799.1"/>
    <property type="molecule type" value="Genomic_DNA"/>
</dbReference>
<evidence type="ECO:0000313" key="3">
    <source>
        <dbReference type="EMBL" id="CAF4055799.1"/>
    </source>
</evidence>
<protein>
    <submittedName>
        <fullName evidence="1">Uncharacterized protein</fullName>
    </submittedName>
</protein>